<dbReference type="HOGENOM" id="CLU_092242_0_0_1"/>
<gene>
    <name evidence="2" type="ORF">TTHERM_00266700</name>
</gene>
<feature type="chain" id="PRO_5003712120" description="Transmembrane protein" evidence="1">
    <location>
        <begin position="21"/>
        <end position="233"/>
    </location>
</feature>
<evidence type="ECO:0000313" key="2">
    <source>
        <dbReference type="EMBL" id="EAR95659.3"/>
    </source>
</evidence>
<keyword evidence="1" id="KW-0732">Signal</keyword>
<dbReference type="InParanoid" id="I7M7Q7"/>
<dbReference type="eggNOG" id="ENOG502SW9S">
    <property type="taxonomic scope" value="Eukaryota"/>
</dbReference>
<sequence length="233" mass="26542">MKYISIILLITLAMNSMVNATRNDELPLYLAIVAEEKQAHDQVFQFIDQSFYQLLSAFPDDADIINNDFNKLKGEIQSPWQYPDSWHTTVLYIGGDVAQTQTPYYQQFQPGKEVLLESFTFVYVPERIICGPVFPKDVLIANNCPHVTMMMGQWSAVASNYVLEALFTKDGPLQSEYQNKFFASAEGTLIQKFQNLAINNEVVDVYIIKVTGDKPHFKSIGDEEKVYAQAQQM</sequence>
<feature type="signal peptide" evidence="1">
    <location>
        <begin position="1"/>
        <end position="20"/>
    </location>
</feature>
<dbReference type="KEGG" id="tet:TTHERM_00266700"/>
<organism evidence="2 3">
    <name type="scientific">Tetrahymena thermophila (strain SB210)</name>
    <dbReference type="NCBI Taxonomy" id="312017"/>
    <lineage>
        <taxon>Eukaryota</taxon>
        <taxon>Sar</taxon>
        <taxon>Alveolata</taxon>
        <taxon>Ciliophora</taxon>
        <taxon>Intramacronucleata</taxon>
        <taxon>Oligohymenophorea</taxon>
        <taxon>Hymenostomatida</taxon>
        <taxon>Tetrahymenina</taxon>
        <taxon>Tetrahymenidae</taxon>
        <taxon>Tetrahymena</taxon>
    </lineage>
</organism>
<dbReference type="Proteomes" id="UP000009168">
    <property type="component" value="Unassembled WGS sequence"/>
</dbReference>
<dbReference type="GeneID" id="7834417"/>
<evidence type="ECO:0000256" key="1">
    <source>
        <dbReference type="SAM" id="SignalP"/>
    </source>
</evidence>
<evidence type="ECO:0008006" key="4">
    <source>
        <dbReference type="Google" id="ProtNLM"/>
    </source>
</evidence>
<dbReference type="OMA" id="PEFINFK"/>
<dbReference type="AlphaFoldDB" id="I7M7Q7"/>
<name>I7M7Q7_TETTS</name>
<accession>I7M7Q7</accession>
<dbReference type="EMBL" id="GG662703">
    <property type="protein sequence ID" value="EAR95659.3"/>
    <property type="molecule type" value="Genomic_DNA"/>
</dbReference>
<dbReference type="OrthoDB" id="292172at2759"/>
<proteinExistence type="predicted"/>
<reference evidence="3" key="1">
    <citation type="journal article" date="2006" name="PLoS Biol.">
        <title>Macronuclear genome sequence of the ciliate Tetrahymena thermophila, a model eukaryote.</title>
        <authorList>
            <person name="Eisen J.A."/>
            <person name="Coyne R.S."/>
            <person name="Wu M."/>
            <person name="Wu D."/>
            <person name="Thiagarajan M."/>
            <person name="Wortman J.R."/>
            <person name="Badger J.H."/>
            <person name="Ren Q."/>
            <person name="Amedeo P."/>
            <person name="Jones K.M."/>
            <person name="Tallon L.J."/>
            <person name="Delcher A.L."/>
            <person name="Salzberg S.L."/>
            <person name="Silva J.C."/>
            <person name="Haas B.J."/>
            <person name="Majoros W.H."/>
            <person name="Farzad M."/>
            <person name="Carlton J.M."/>
            <person name="Smith R.K. Jr."/>
            <person name="Garg J."/>
            <person name="Pearlman R.E."/>
            <person name="Karrer K.M."/>
            <person name="Sun L."/>
            <person name="Manning G."/>
            <person name="Elde N.C."/>
            <person name="Turkewitz A.P."/>
            <person name="Asai D.J."/>
            <person name="Wilkes D.E."/>
            <person name="Wang Y."/>
            <person name="Cai H."/>
            <person name="Collins K."/>
            <person name="Stewart B.A."/>
            <person name="Lee S.R."/>
            <person name="Wilamowska K."/>
            <person name="Weinberg Z."/>
            <person name="Ruzzo W.L."/>
            <person name="Wloga D."/>
            <person name="Gaertig J."/>
            <person name="Frankel J."/>
            <person name="Tsao C.-C."/>
            <person name="Gorovsky M.A."/>
            <person name="Keeling P.J."/>
            <person name="Waller R.F."/>
            <person name="Patron N.J."/>
            <person name="Cherry J.M."/>
            <person name="Stover N.A."/>
            <person name="Krieger C.J."/>
            <person name="del Toro C."/>
            <person name="Ryder H.F."/>
            <person name="Williamson S.C."/>
            <person name="Barbeau R.A."/>
            <person name="Hamilton E.P."/>
            <person name="Orias E."/>
        </authorList>
    </citation>
    <scope>NUCLEOTIDE SEQUENCE [LARGE SCALE GENOMIC DNA]</scope>
    <source>
        <strain evidence="3">SB210</strain>
    </source>
</reference>
<keyword evidence="3" id="KW-1185">Reference proteome</keyword>
<evidence type="ECO:0000313" key="3">
    <source>
        <dbReference type="Proteomes" id="UP000009168"/>
    </source>
</evidence>
<dbReference type="RefSeq" id="XP_001015904.3">
    <property type="nucleotide sequence ID" value="XM_001015904.4"/>
</dbReference>
<protein>
    <recommendedName>
        <fullName evidence="4">Transmembrane protein</fullName>
    </recommendedName>
</protein>